<dbReference type="RefSeq" id="XP_023954724.1">
    <property type="nucleotide sequence ID" value="XM_024098956.2"/>
</dbReference>
<dbReference type="Proteomes" id="UP001652582">
    <property type="component" value="Chromosome 3"/>
</dbReference>
<evidence type="ECO:0000259" key="1">
    <source>
        <dbReference type="Pfam" id="PF15813"/>
    </source>
</evidence>
<dbReference type="Pfam" id="PF15813">
    <property type="entry name" value="DUF4708"/>
    <property type="match status" value="2"/>
</dbReference>
<dbReference type="OrthoDB" id="6285995at2759"/>
<gene>
    <name evidence="3" type="primary">LOC112058250</name>
</gene>
<dbReference type="PANTHER" id="PTHR28495:SF1">
    <property type="entry name" value="GENE, 17266-RELATED"/>
    <property type="match status" value="1"/>
</dbReference>
<feature type="domain" description="DUF4708" evidence="1">
    <location>
        <begin position="181"/>
        <end position="251"/>
    </location>
</feature>
<keyword evidence="2" id="KW-1185">Reference proteome</keyword>
<evidence type="ECO:0000313" key="3">
    <source>
        <dbReference type="RefSeq" id="XP_023954724.1"/>
    </source>
</evidence>
<dbReference type="PANTHER" id="PTHR28495">
    <property type="entry name" value="HYPOTHETICAL PROTEIN LOC100359752"/>
    <property type="match status" value="1"/>
</dbReference>
<name>A0A6J1PA98_BICAN</name>
<proteinExistence type="predicted"/>
<sequence length="323" mass="37225">MNHEYGYTIPNSNFNNLGYLKVVANINDKHDRSAPSNYHWKVLKCRMIIFSASSLMACPDKSDLKEVHIIFNKLGNDYDRLTSLFMKFSLSEAGPICEVTSEIYQMCFHYTMSAKIAPAWNILGYNYFINNRNFLTETGPQDGVRYKIAMHESTLTLQLKPVKIHILKYKGEKYGEGENIRVLPSLNKGIIEEHYDALPKSATFKCYKDLRRHWKNIHGYRLPENEIPSYYTVRFWRGDPLTYPAICLTRNFPIITPLPKPSERLILTNFISCLKSKMPNYLGIPLTIEANHADNYSGNVNHEMSDTQAVSLCTPTQYQQGNN</sequence>
<reference evidence="3" key="1">
    <citation type="submission" date="2025-08" db="UniProtKB">
        <authorList>
            <consortium name="RefSeq"/>
        </authorList>
    </citation>
    <scope>IDENTIFICATION</scope>
</reference>
<dbReference type="GeneID" id="112058250"/>
<dbReference type="KEGG" id="bany:112058250"/>
<dbReference type="AlphaFoldDB" id="A0A6J1PA98"/>
<accession>A0A6J1PA98</accession>
<dbReference type="InterPro" id="IPR031643">
    <property type="entry name" value="DUF4708"/>
</dbReference>
<feature type="domain" description="DUF4708" evidence="1">
    <location>
        <begin position="38"/>
        <end position="165"/>
    </location>
</feature>
<evidence type="ECO:0000313" key="2">
    <source>
        <dbReference type="Proteomes" id="UP001652582"/>
    </source>
</evidence>
<organism evidence="2 3">
    <name type="scientific">Bicyclus anynana</name>
    <name type="common">Squinting bush brown butterfly</name>
    <dbReference type="NCBI Taxonomy" id="110368"/>
    <lineage>
        <taxon>Eukaryota</taxon>
        <taxon>Metazoa</taxon>
        <taxon>Ecdysozoa</taxon>
        <taxon>Arthropoda</taxon>
        <taxon>Hexapoda</taxon>
        <taxon>Insecta</taxon>
        <taxon>Pterygota</taxon>
        <taxon>Neoptera</taxon>
        <taxon>Endopterygota</taxon>
        <taxon>Lepidoptera</taxon>
        <taxon>Glossata</taxon>
        <taxon>Ditrysia</taxon>
        <taxon>Papilionoidea</taxon>
        <taxon>Nymphalidae</taxon>
        <taxon>Satyrinae</taxon>
        <taxon>Satyrini</taxon>
        <taxon>Mycalesina</taxon>
        <taxon>Bicyclus</taxon>
    </lineage>
</organism>
<protein>
    <submittedName>
        <fullName evidence="3">Uncharacterized protein C18orf63</fullName>
    </submittedName>
</protein>